<organism evidence="1 2">
    <name type="scientific">Prochlorococcus marinus (strain MIT 9313)</name>
    <dbReference type="NCBI Taxonomy" id="74547"/>
    <lineage>
        <taxon>Bacteria</taxon>
        <taxon>Bacillati</taxon>
        <taxon>Cyanobacteriota</taxon>
        <taxon>Cyanophyceae</taxon>
        <taxon>Synechococcales</taxon>
        <taxon>Prochlorococcaceae</taxon>
        <taxon>Prochlorococcus</taxon>
    </lineage>
</organism>
<protein>
    <submittedName>
        <fullName evidence="1">Uncharacterized protein</fullName>
    </submittedName>
</protein>
<dbReference type="EMBL" id="BX548175">
    <property type="protein sequence ID" value="CAX32109.1"/>
    <property type="molecule type" value="Genomic_DNA"/>
</dbReference>
<gene>
    <name evidence="1" type="ordered locus">PMT_2590</name>
</gene>
<dbReference type="KEGG" id="pmt:PMT_2590"/>
<dbReference type="AlphaFoldDB" id="B9ER63"/>
<dbReference type="Proteomes" id="UP000001423">
    <property type="component" value="Chromosome"/>
</dbReference>
<evidence type="ECO:0000313" key="1">
    <source>
        <dbReference type="EMBL" id="CAX32109.1"/>
    </source>
</evidence>
<proteinExistence type="predicted"/>
<evidence type="ECO:0000313" key="2">
    <source>
        <dbReference type="Proteomes" id="UP000001423"/>
    </source>
</evidence>
<reference evidence="1 2" key="1">
    <citation type="journal article" date="2003" name="Nature">
        <title>Genome divergence in two Prochlorococcus ecotypes reflects oceanic niche differentiation.</title>
        <authorList>
            <person name="Rocap G."/>
            <person name="Larimer F.W."/>
            <person name="Lamerdin J.E."/>
            <person name="Malfatti S."/>
            <person name="Chain P."/>
            <person name="Ahlgren N.A."/>
            <person name="Arellano A."/>
            <person name="Coleman M."/>
            <person name="Hauser L."/>
            <person name="Hess W.R."/>
            <person name="Johnson Z.I."/>
            <person name="Land M.L."/>
            <person name="Lindell D."/>
            <person name="Post A.F."/>
            <person name="Regala W."/>
            <person name="Shah M."/>
            <person name="Shaw S.L."/>
            <person name="Steglich C."/>
            <person name="Sullivan M.B."/>
            <person name="Ting C.S."/>
            <person name="Tolonen A."/>
            <person name="Webb E.A."/>
            <person name="Zinser E.R."/>
            <person name="Chisholm S.W."/>
        </authorList>
    </citation>
    <scope>NUCLEOTIDE SEQUENCE [LARGE SCALE GENOMIC DNA]</scope>
    <source>
        <strain evidence="2">MIT 9313</strain>
    </source>
</reference>
<accession>B9ER63</accession>
<keyword evidence="2" id="KW-1185">Reference proteome</keyword>
<dbReference type="eggNOG" id="ENOG5030S92">
    <property type="taxonomic scope" value="Bacteria"/>
</dbReference>
<sequence>MDDLDIDLPRHLVGLLHCAVVQDCPAGIKQEGEQLSLPALI</sequence>
<name>B9ER63_PROMM</name>
<dbReference type="HOGENOM" id="CLU_212187_0_0_3"/>